<dbReference type="Gene3D" id="3.90.740.10">
    <property type="entry name" value="Valyl/Leucyl/Isoleucyl-tRNA synthetase, editing domain"/>
    <property type="match status" value="1"/>
</dbReference>
<dbReference type="Proteomes" id="UP000002899">
    <property type="component" value="Chromosome III"/>
</dbReference>
<dbReference type="VEuPathDB" id="PiroplasmaDB:BMR1_03g02970"/>
<sequence>MHGFLYGILVILSTHTPEIFTFSGQKCSLNNLIQSKSNWNNCRSISLDTLTINASFSTTLTDGVNKNDIKYILIPPPNPDGDLHLGNAYDLVISDALIRAKSLQGVTVVPLFGSDSGGSKLRSQATSLLRSNTADTVSKLPSLEDINKLSNKWRYRQLQTMQKLSISWANQFTNINSVASQKQPIEQGEEDRLSGLITTCDKEMGKVANSVFQQLIKHSQVYKSEMPCFCFMDQDRLYPLHQDMLHDQPTPSQLYTLEISTTNKTPEGGLVLPIDIFEVEMIFAYTAILVPNDLYIPIKSVKLPLLDRDIPVIKGFIQDPLEPFKIKGLVPNHRQKHHYFARRHGISGVSVIDEHRRMVNVPEWLIGVDRFEARKIVAQRLIDMGILRKKRIINRMISIDLNGEEATFLMIPQWFFKNDSGDDWPVTRSCYYGHKVSDYDNAQNKYDGFASKSHSFGGVSTTCVIYDNLISNRVFDVWYVSGLWPLYIYNKIAKLNSTDKLNSADFDRVKIDYLCCGRDIADMWVSKMISLARVIKGGDIFVNVHYHGLIMAKHASIGKIGKMSKSCGDTVKVDEFIDKFGPDATRIYLLSLMDGGGNDIPPIAIEDDEFSLIHNRLRVKAINISNYLFKHYKTHASYECKLSKLFDRAADEIFHLLGVCCEKWDFSTPLFELERSIILFSRYIIPFGVNVAQQSNAFLKLVKLLSVYMPATSSQIISKLSSLLDRNSVIEFGDSPRGDYLGIFKCVEDIRSHLQKRGNHTDSNKDCICTVTLDSPMFDIMQDVSDVWEHIFERKNTRYKSFCLNFRQAETGSPYRINYKFE</sequence>
<organism evidence="9 10">
    <name type="scientific">Babesia microti (strain RI)</name>
    <dbReference type="NCBI Taxonomy" id="1133968"/>
    <lineage>
        <taxon>Eukaryota</taxon>
        <taxon>Sar</taxon>
        <taxon>Alveolata</taxon>
        <taxon>Apicomplexa</taxon>
        <taxon>Aconoidasida</taxon>
        <taxon>Piroplasmida</taxon>
        <taxon>Babesiidae</taxon>
        <taxon>Babesia</taxon>
    </lineage>
</organism>
<evidence type="ECO:0000256" key="5">
    <source>
        <dbReference type="ARBA" id="ARBA00022917"/>
    </source>
</evidence>
<proteinExistence type="predicted"/>
<protein>
    <recommendedName>
        <fullName evidence="1">valine--tRNA ligase</fullName>
        <ecNumber evidence="1">6.1.1.9</ecNumber>
    </recommendedName>
    <alternativeName>
        <fullName evidence="7">Valyl-tRNA synthetase</fullName>
    </alternativeName>
</protein>
<dbReference type="InterPro" id="IPR014729">
    <property type="entry name" value="Rossmann-like_a/b/a_fold"/>
</dbReference>
<dbReference type="PANTHER" id="PTHR11946">
    <property type="entry name" value="VALYL-TRNA SYNTHETASES"/>
    <property type="match status" value="1"/>
</dbReference>
<dbReference type="GO" id="GO:0005829">
    <property type="term" value="C:cytosol"/>
    <property type="evidence" value="ECO:0007669"/>
    <property type="project" value="TreeGrafter"/>
</dbReference>
<dbReference type="SUPFAM" id="SSF52374">
    <property type="entry name" value="Nucleotidylyl transferase"/>
    <property type="match status" value="1"/>
</dbReference>
<keyword evidence="2 9" id="KW-0436">Ligase</keyword>
<dbReference type="Pfam" id="PF00133">
    <property type="entry name" value="tRNA-synt_1"/>
    <property type="match status" value="1"/>
</dbReference>
<reference evidence="9 10" key="3">
    <citation type="journal article" date="2016" name="Sci. Rep.">
        <title>Genome-wide diversity and gene expression profiling of Babesia microti isolates identify polymorphic genes that mediate host-pathogen interactions.</title>
        <authorList>
            <person name="Silva J.C."/>
            <person name="Cornillot E."/>
            <person name="McCracken C."/>
            <person name="Usmani-Brown S."/>
            <person name="Dwivedi A."/>
            <person name="Ifeonu O.O."/>
            <person name="Crabtree J."/>
            <person name="Gotia H.T."/>
            <person name="Virji A.Z."/>
            <person name="Reynes C."/>
            <person name="Colinge J."/>
            <person name="Kumar V."/>
            <person name="Lawres L."/>
            <person name="Pazzi J.E."/>
            <person name="Pablo J.V."/>
            <person name="Hung C."/>
            <person name="Brancato J."/>
            <person name="Kumari P."/>
            <person name="Orvis J."/>
            <person name="Tretina K."/>
            <person name="Chibucos M."/>
            <person name="Ott S."/>
            <person name="Sadzewicz L."/>
            <person name="Sengamalay N."/>
            <person name="Shetty A.C."/>
            <person name="Su Q."/>
            <person name="Tallon L."/>
            <person name="Fraser C.M."/>
            <person name="Frutos R."/>
            <person name="Molina D.M."/>
            <person name="Krause P.J."/>
            <person name="Ben Mamoun C."/>
        </authorList>
    </citation>
    <scope>NUCLEOTIDE SEQUENCE [LARGE SCALE GENOMIC DNA]</scope>
    <source>
        <strain evidence="9 10">RI</strain>
    </source>
</reference>
<dbReference type="GO" id="GO:0006438">
    <property type="term" value="P:valyl-tRNA aminoacylation"/>
    <property type="evidence" value="ECO:0007669"/>
    <property type="project" value="InterPro"/>
</dbReference>
<keyword evidence="4" id="KW-0067">ATP-binding</keyword>
<dbReference type="GO" id="GO:0004832">
    <property type="term" value="F:valine-tRNA ligase activity"/>
    <property type="evidence" value="ECO:0007669"/>
    <property type="project" value="UniProtKB-EC"/>
</dbReference>
<evidence type="ECO:0000256" key="2">
    <source>
        <dbReference type="ARBA" id="ARBA00022598"/>
    </source>
</evidence>
<evidence type="ECO:0000259" key="8">
    <source>
        <dbReference type="Pfam" id="PF00133"/>
    </source>
</evidence>
<dbReference type="GeneID" id="24425236"/>
<dbReference type="OMA" id="THASYEC"/>
<gene>
    <name evidence="9" type="ORF">BMR1_03g02970</name>
</gene>
<feature type="domain" description="Aminoacyl-tRNA synthetase class Ia" evidence="8">
    <location>
        <begin position="69"/>
        <end position="592"/>
    </location>
</feature>
<evidence type="ECO:0000256" key="1">
    <source>
        <dbReference type="ARBA" id="ARBA00013169"/>
    </source>
</evidence>
<evidence type="ECO:0000256" key="6">
    <source>
        <dbReference type="ARBA" id="ARBA00023146"/>
    </source>
</evidence>
<dbReference type="RefSeq" id="XP_012649205.1">
    <property type="nucleotide sequence ID" value="XM_012793751.1"/>
</dbReference>
<name>A0A0K3AN93_BABMR</name>
<evidence type="ECO:0000256" key="3">
    <source>
        <dbReference type="ARBA" id="ARBA00022741"/>
    </source>
</evidence>
<keyword evidence="6 9" id="KW-0030">Aminoacyl-tRNA synthetase</keyword>
<evidence type="ECO:0000313" key="9">
    <source>
        <dbReference type="EMBL" id="CTQ41194.1"/>
    </source>
</evidence>
<dbReference type="InterPro" id="IPR002303">
    <property type="entry name" value="Valyl-tRNA_ligase"/>
</dbReference>
<keyword evidence="5" id="KW-0648">Protein biosynthesis</keyword>
<dbReference type="GO" id="GO:0005524">
    <property type="term" value="F:ATP binding"/>
    <property type="evidence" value="ECO:0007669"/>
    <property type="project" value="UniProtKB-KW"/>
</dbReference>
<dbReference type="SUPFAM" id="SSF50677">
    <property type="entry name" value="ValRS/IleRS/LeuRS editing domain"/>
    <property type="match status" value="1"/>
</dbReference>
<reference evidence="9 10" key="2">
    <citation type="journal article" date="2013" name="PLoS ONE">
        <title>Whole genome mapping and re-organization of the nuclear and mitochondrial genomes of Babesia microti isolates.</title>
        <authorList>
            <person name="Cornillot E."/>
            <person name="Dassouli A."/>
            <person name="Garg A."/>
            <person name="Pachikara N."/>
            <person name="Randazzo S."/>
            <person name="Depoix D."/>
            <person name="Carcy B."/>
            <person name="Delbecq S."/>
            <person name="Frutos R."/>
            <person name="Silva J.C."/>
            <person name="Sutton R."/>
            <person name="Krause P.J."/>
            <person name="Mamoun C.B."/>
        </authorList>
    </citation>
    <scope>NUCLEOTIDE SEQUENCE [LARGE SCALE GENOMIC DNA]</scope>
    <source>
        <strain evidence="9 10">RI</strain>
    </source>
</reference>
<dbReference type="PANTHER" id="PTHR11946:SF93">
    <property type="entry name" value="VALINE--TRNA LIGASE, CHLOROPLASTIC_MITOCHONDRIAL 2"/>
    <property type="match status" value="1"/>
</dbReference>
<dbReference type="AlphaFoldDB" id="A0A0K3AN93"/>
<keyword evidence="3" id="KW-0547">Nucleotide-binding</keyword>
<evidence type="ECO:0000256" key="4">
    <source>
        <dbReference type="ARBA" id="ARBA00022840"/>
    </source>
</evidence>
<dbReference type="InterPro" id="IPR002300">
    <property type="entry name" value="aa-tRNA-synth_Ia"/>
</dbReference>
<dbReference type="KEGG" id="bmic:BMR1_03g02970"/>
<dbReference type="GO" id="GO:0002161">
    <property type="term" value="F:aminoacyl-tRNA deacylase activity"/>
    <property type="evidence" value="ECO:0007669"/>
    <property type="project" value="InterPro"/>
</dbReference>
<evidence type="ECO:0000256" key="7">
    <source>
        <dbReference type="ARBA" id="ARBA00029936"/>
    </source>
</evidence>
<dbReference type="Gene3D" id="3.40.50.620">
    <property type="entry name" value="HUPs"/>
    <property type="match status" value="2"/>
</dbReference>
<dbReference type="InterPro" id="IPR009008">
    <property type="entry name" value="Val/Leu/Ile-tRNA-synth_edit"/>
</dbReference>
<dbReference type="EMBL" id="LN871598">
    <property type="protein sequence ID" value="CTQ41194.1"/>
    <property type="molecule type" value="Genomic_DNA"/>
</dbReference>
<accession>A0A0K3AN93</accession>
<dbReference type="OrthoDB" id="10264412at2759"/>
<reference evidence="9 10" key="1">
    <citation type="journal article" date="2012" name="Nucleic Acids Res.">
        <title>Sequencing of the smallest Apicomplexan genome from the human pathogen Babesia microti.</title>
        <authorList>
            <person name="Cornillot E."/>
            <person name="Hadj-Kaddour K."/>
            <person name="Dassouli A."/>
            <person name="Noel B."/>
            <person name="Ranwez V."/>
            <person name="Vacherie B."/>
            <person name="Augagneur Y."/>
            <person name="Bres V."/>
            <person name="Duclos A."/>
            <person name="Randazzo S."/>
            <person name="Carcy B."/>
            <person name="Debierre-Grockiego F."/>
            <person name="Delbecq S."/>
            <person name="Moubri-Menage K."/>
            <person name="Shams-Eldin H."/>
            <person name="Usmani-Brown S."/>
            <person name="Bringaud F."/>
            <person name="Wincker P."/>
            <person name="Vivares C.P."/>
            <person name="Schwarz R.T."/>
            <person name="Schetters T.P."/>
            <person name="Krause P.J."/>
            <person name="Gorenflot A."/>
            <person name="Berry V."/>
            <person name="Barbe V."/>
            <person name="Ben Mamoun C."/>
        </authorList>
    </citation>
    <scope>NUCLEOTIDE SEQUENCE [LARGE SCALE GENOMIC DNA]</scope>
    <source>
        <strain evidence="9 10">RI</strain>
    </source>
</reference>
<keyword evidence="10" id="KW-1185">Reference proteome</keyword>
<evidence type="ECO:0000313" key="10">
    <source>
        <dbReference type="Proteomes" id="UP000002899"/>
    </source>
</evidence>
<dbReference type="EC" id="6.1.1.9" evidence="1"/>